<accession>A0A1Y3P2W4</accession>
<dbReference type="PANTHER" id="PTHR43794:SF11">
    <property type="entry name" value="AMIDOHYDROLASE-RELATED DOMAIN-CONTAINING PROTEIN"/>
    <property type="match status" value="1"/>
</dbReference>
<keyword evidence="5" id="KW-1185">Reference proteome</keyword>
<evidence type="ECO:0000256" key="1">
    <source>
        <dbReference type="ARBA" id="ARBA00006745"/>
    </source>
</evidence>
<dbReference type="AlphaFoldDB" id="A0A1Y3P2W4"/>
<proteinExistence type="inferred from homology"/>
<dbReference type="PANTHER" id="PTHR43794">
    <property type="entry name" value="AMINOHYDROLASE SSNA-RELATED"/>
    <property type="match status" value="1"/>
</dbReference>
<sequence>MQVAADLIIENARVMVTMDDQRRELAGGWLAITNGLITDIGGPDRTKPQTVRRLDASGCIVTPGFINTHHHMFQNLTRSNPQSHEGDFFYWLRTLYPMFARIDEEAVYVSAWVGLAELALGGTTTTSDMLYVHPKPFLIDAEIRAAQELGFRFHPTRGVMNLSEKDGGLPPESVVQDDETIIADCERLIAKYHDRSHGAMVRIALGPAAIFTVTPQLLQRLADLSEKHDVGFHMHLAESHLENEFCQEHFGCHPIDNFKRLGLASDRAWGAHVMYARDEDMAKLAQWGVGVAHCPSTVFMMGGRHGTVTPVREMRDAGVKVGLGCDGSSSSDSASLWLEARTMLGLQRLRSGGKRMGGMDDREAIEIATRGGAAILRRTGELGELSVGAVGDVVCWPVDGPSYAGAVGDPVRALFMSGPNAPRHTVIAGKALVENGRFTAPGMQQMLERHQRIARRIQGYESPEPQ</sequence>
<evidence type="ECO:0000259" key="3">
    <source>
        <dbReference type="Pfam" id="PF01979"/>
    </source>
</evidence>
<feature type="domain" description="Amidohydrolase-related" evidence="3">
    <location>
        <begin position="60"/>
        <end position="431"/>
    </location>
</feature>
<gene>
    <name evidence="4" type="ORF">AUC60_15815</name>
</gene>
<dbReference type="Pfam" id="PF01979">
    <property type="entry name" value="Amidohydro_1"/>
    <property type="match status" value="1"/>
</dbReference>
<dbReference type="RefSeq" id="WP_087269376.1">
    <property type="nucleotide sequence ID" value="NZ_JBJGBV010000014.1"/>
</dbReference>
<comment type="caution">
    <text evidence="4">The sequence shown here is derived from an EMBL/GenBank/DDBJ whole genome shotgun (WGS) entry which is preliminary data.</text>
</comment>
<reference evidence="4 5" key="1">
    <citation type="journal article" date="2017" name="Syst. Appl. Microbiol.">
        <title>Pseudomonas caspiana sp. nov., a citrus pathogen in the Pseudomonas syringae phylogenetic group.</title>
        <authorList>
            <person name="Busquets A."/>
            <person name="Gomila M."/>
            <person name="Beiki F."/>
            <person name="Mulet M."/>
            <person name="Rahimian H."/>
            <person name="Garcia-Valdes E."/>
            <person name="Lalucat J."/>
        </authorList>
    </citation>
    <scope>NUCLEOTIDE SEQUENCE [LARGE SCALE GENOMIC DNA]</scope>
    <source>
        <strain evidence="4 5">FBF102</strain>
    </source>
</reference>
<name>A0A1Y3P2W4_9PSED</name>
<evidence type="ECO:0000313" key="4">
    <source>
        <dbReference type="EMBL" id="OUM72851.1"/>
    </source>
</evidence>
<dbReference type="SUPFAM" id="SSF51338">
    <property type="entry name" value="Composite domain of metallo-dependent hydrolases"/>
    <property type="match status" value="1"/>
</dbReference>
<dbReference type="InterPro" id="IPR011059">
    <property type="entry name" value="Metal-dep_hydrolase_composite"/>
</dbReference>
<keyword evidence="2" id="KW-0378">Hydrolase</keyword>
<dbReference type="EMBL" id="LOHF01000013">
    <property type="protein sequence ID" value="OUM72851.1"/>
    <property type="molecule type" value="Genomic_DNA"/>
</dbReference>
<dbReference type="InterPro" id="IPR032466">
    <property type="entry name" value="Metal_Hydrolase"/>
</dbReference>
<protein>
    <submittedName>
        <fullName evidence="4">8-oxoguanine deaminase</fullName>
    </submittedName>
</protein>
<evidence type="ECO:0000256" key="2">
    <source>
        <dbReference type="ARBA" id="ARBA00022801"/>
    </source>
</evidence>
<dbReference type="InterPro" id="IPR006680">
    <property type="entry name" value="Amidohydro-rel"/>
</dbReference>
<evidence type="ECO:0000313" key="5">
    <source>
        <dbReference type="Proteomes" id="UP000195440"/>
    </source>
</evidence>
<dbReference type="InterPro" id="IPR050287">
    <property type="entry name" value="MTA/SAH_deaminase"/>
</dbReference>
<comment type="similarity">
    <text evidence="1">Belongs to the metallo-dependent hydrolases superfamily. ATZ/TRZ family.</text>
</comment>
<dbReference type="SUPFAM" id="SSF51556">
    <property type="entry name" value="Metallo-dependent hydrolases"/>
    <property type="match status" value="1"/>
</dbReference>
<dbReference type="GO" id="GO:0016810">
    <property type="term" value="F:hydrolase activity, acting on carbon-nitrogen (but not peptide) bonds"/>
    <property type="evidence" value="ECO:0007669"/>
    <property type="project" value="InterPro"/>
</dbReference>
<dbReference type="Gene3D" id="3.20.20.140">
    <property type="entry name" value="Metal-dependent hydrolases"/>
    <property type="match status" value="1"/>
</dbReference>
<dbReference type="OrthoDB" id="9807210at2"/>
<organism evidence="4 5">
    <name type="scientific">Pseudomonas caspiana</name>
    <dbReference type="NCBI Taxonomy" id="1451454"/>
    <lineage>
        <taxon>Bacteria</taxon>
        <taxon>Pseudomonadati</taxon>
        <taxon>Pseudomonadota</taxon>
        <taxon>Gammaproteobacteria</taxon>
        <taxon>Pseudomonadales</taxon>
        <taxon>Pseudomonadaceae</taxon>
        <taxon>Pseudomonas</taxon>
    </lineage>
</organism>
<dbReference type="Gene3D" id="2.30.40.10">
    <property type="entry name" value="Urease, subunit C, domain 1"/>
    <property type="match status" value="1"/>
</dbReference>
<dbReference type="Proteomes" id="UP000195440">
    <property type="component" value="Unassembled WGS sequence"/>
</dbReference>